<reference evidence="4" key="1">
    <citation type="journal article" date="2023" name="Commun. Biol.">
        <title>Genome analysis of Parmales, the sister group of diatoms, reveals the evolutionary specialization of diatoms from phago-mixotrophs to photoautotrophs.</title>
        <authorList>
            <person name="Ban H."/>
            <person name="Sato S."/>
            <person name="Yoshikawa S."/>
            <person name="Yamada K."/>
            <person name="Nakamura Y."/>
            <person name="Ichinomiya M."/>
            <person name="Sato N."/>
            <person name="Blanc-Mathieu R."/>
            <person name="Endo H."/>
            <person name="Kuwata A."/>
            <person name="Ogata H."/>
        </authorList>
    </citation>
    <scope>NUCLEOTIDE SEQUENCE [LARGE SCALE GENOMIC DNA]</scope>
    <source>
        <strain evidence="4">NIES 3701</strain>
    </source>
</reference>
<dbReference type="OrthoDB" id="10264738at2759"/>
<name>A0A9W7A7U5_9STRA</name>
<gene>
    <name evidence="3" type="ORF">TrST_g12340</name>
</gene>
<feature type="region of interest" description="Disordered" evidence="1">
    <location>
        <begin position="147"/>
        <end position="171"/>
    </location>
</feature>
<dbReference type="InterPro" id="IPR001932">
    <property type="entry name" value="PPM-type_phosphatase-like_dom"/>
</dbReference>
<accession>A0A9W7A7U5</accession>
<evidence type="ECO:0000259" key="2">
    <source>
        <dbReference type="PROSITE" id="PS51746"/>
    </source>
</evidence>
<dbReference type="SMART" id="SM00332">
    <property type="entry name" value="PP2Cc"/>
    <property type="match status" value="1"/>
</dbReference>
<dbReference type="Pfam" id="PF00481">
    <property type="entry name" value="PP2C"/>
    <property type="match status" value="1"/>
</dbReference>
<dbReference type="GO" id="GO:0004722">
    <property type="term" value="F:protein serine/threonine phosphatase activity"/>
    <property type="evidence" value="ECO:0007669"/>
    <property type="project" value="InterPro"/>
</dbReference>
<dbReference type="Proteomes" id="UP001165085">
    <property type="component" value="Unassembled WGS sequence"/>
</dbReference>
<evidence type="ECO:0000256" key="1">
    <source>
        <dbReference type="SAM" id="MobiDB-lite"/>
    </source>
</evidence>
<dbReference type="EMBL" id="BRXY01000118">
    <property type="protein sequence ID" value="GMH67551.1"/>
    <property type="molecule type" value="Genomic_DNA"/>
</dbReference>
<comment type="caution">
    <text evidence="3">The sequence shown here is derived from an EMBL/GenBank/DDBJ whole genome shotgun (WGS) entry which is preliminary data.</text>
</comment>
<dbReference type="PANTHER" id="PTHR47992">
    <property type="entry name" value="PROTEIN PHOSPHATASE"/>
    <property type="match status" value="1"/>
</dbReference>
<proteinExistence type="predicted"/>
<feature type="compositionally biased region" description="Pro residues" evidence="1">
    <location>
        <begin position="160"/>
        <end position="169"/>
    </location>
</feature>
<dbReference type="SUPFAM" id="SSF81606">
    <property type="entry name" value="PP2C-like"/>
    <property type="match status" value="1"/>
</dbReference>
<dbReference type="Gene3D" id="3.60.40.10">
    <property type="entry name" value="PPM-type phosphatase domain"/>
    <property type="match status" value="1"/>
</dbReference>
<dbReference type="InterPro" id="IPR036457">
    <property type="entry name" value="PPM-type-like_dom_sf"/>
</dbReference>
<evidence type="ECO:0000313" key="3">
    <source>
        <dbReference type="EMBL" id="GMH67551.1"/>
    </source>
</evidence>
<protein>
    <recommendedName>
        <fullName evidence="2">PPM-type phosphatase domain-containing protein</fullName>
    </recommendedName>
</protein>
<evidence type="ECO:0000313" key="4">
    <source>
        <dbReference type="Proteomes" id="UP001165085"/>
    </source>
</evidence>
<dbReference type="AlphaFoldDB" id="A0A9W7A7U5"/>
<keyword evidence="4" id="KW-1185">Reference proteome</keyword>
<feature type="domain" description="PPM-type phosphatase" evidence="2">
    <location>
        <begin position="46"/>
        <end position="378"/>
    </location>
</feature>
<sequence length="398" mass="42797">MSSCNTANPPMSPKESRGFPLSRTVMTKTECLPAVSRFDSFHIQSAISTASLKGEDRSCFDTTTVASALPTVALFAGVFDGHDGPDCSEYCRIGMIPHVTSALITSSPESPTTTKPTQESLRKLINSSLISAFKDCEEHFAKHLPPPALSRASSTSSASSPPPPDPPPASTLSLLKQMLLCRCGTRLRRGGTTANCILLNVDSSENISAFVANCGDSRCITDVGTGSSSDLANLKFSNISEDHRPTSRKERTRLRSAEMRGEVNVVRDHMKTTRLYPGGLAVSRTIGDVSLTKAAIATPEVTECEVALTDDMPNVRFLLGTDGIFDTMETREITEVIRAEEEEKGERLNAKDLAKTVLVKCLEKSGISDDMSVLVVDICKGKPPTPTLGPDTVEVRLD</sequence>
<dbReference type="CDD" id="cd00143">
    <property type="entry name" value="PP2Cc"/>
    <property type="match status" value="1"/>
</dbReference>
<dbReference type="PROSITE" id="PS51746">
    <property type="entry name" value="PPM_2"/>
    <property type="match status" value="1"/>
</dbReference>
<organism evidence="3 4">
    <name type="scientific">Triparma strigata</name>
    <dbReference type="NCBI Taxonomy" id="1606541"/>
    <lineage>
        <taxon>Eukaryota</taxon>
        <taxon>Sar</taxon>
        <taxon>Stramenopiles</taxon>
        <taxon>Ochrophyta</taxon>
        <taxon>Bolidophyceae</taxon>
        <taxon>Parmales</taxon>
        <taxon>Triparmaceae</taxon>
        <taxon>Triparma</taxon>
    </lineage>
</organism>
<dbReference type="InterPro" id="IPR015655">
    <property type="entry name" value="PP2C"/>
</dbReference>
<feature type="compositionally biased region" description="Low complexity" evidence="1">
    <location>
        <begin position="149"/>
        <end position="159"/>
    </location>
</feature>